<reference evidence="2" key="1">
    <citation type="submission" date="2021-06" db="EMBL/GenBank/DDBJ databases">
        <authorList>
            <person name="Kallberg Y."/>
            <person name="Tangrot J."/>
            <person name="Rosling A."/>
        </authorList>
    </citation>
    <scope>NUCLEOTIDE SEQUENCE</scope>
    <source>
        <strain evidence="2">BR232B</strain>
    </source>
</reference>
<feature type="region of interest" description="Disordered" evidence="1">
    <location>
        <begin position="17"/>
        <end position="44"/>
    </location>
</feature>
<proteinExistence type="predicted"/>
<evidence type="ECO:0000313" key="2">
    <source>
        <dbReference type="EMBL" id="CAG8681009.1"/>
    </source>
</evidence>
<dbReference type="AlphaFoldDB" id="A0A9N9EM16"/>
<dbReference type="EMBL" id="CAJVPI010006968">
    <property type="protein sequence ID" value="CAG8681009.1"/>
    <property type="molecule type" value="Genomic_DNA"/>
</dbReference>
<accession>A0A9N9EM16</accession>
<dbReference type="Proteomes" id="UP000789739">
    <property type="component" value="Unassembled WGS sequence"/>
</dbReference>
<gene>
    <name evidence="2" type="ORF">PBRASI_LOCUS11807</name>
</gene>
<feature type="compositionally biased region" description="Acidic residues" evidence="1">
    <location>
        <begin position="17"/>
        <end position="27"/>
    </location>
</feature>
<feature type="non-terminal residue" evidence="2">
    <location>
        <position position="44"/>
    </location>
</feature>
<evidence type="ECO:0000313" key="3">
    <source>
        <dbReference type="Proteomes" id="UP000789739"/>
    </source>
</evidence>
<protein>
    <submittedName>
        <fullName evidence="2">4958_t:CDS:1</fullName>
    </submittedName>
</protein>
<comment type="caution">
    <text evidence="2">The sequence shown here is derived from an EMBL/GenBank/DDBJ whole genome shotgun (WGS) entry which is preliminary data.</text>
</comment>
<keyword evidence="3" id="KW-1185">Reference proteome</keyword>
<name>A0A9N9EM16_9GLOM</name>
<sequence length="44" mass="4638">MTGGGLTDEEIVEVVCPPDEEPDEEPNEGITIRPAVSVKEALGD</sequence>
<evidence type="ECO:0000256" key="1">
    <source>
        <dbReference type="SAM" id="MobiDB-lite"/>
    </source>
</evidence>
<organism evidence="2 3">
    <name type="scientific">Paraglomus brasilianum</name>
    <dbReference type="NCBI Taxonomy" id="144538"/>
    <lineage>
        <taxon>Eukaryota</taxon>
        <taxon>Fungi</taxon>
        <taxon>Fungi incertae sedis</taxon>
        <taxon>Mucoromycota</taxon>
        <taxon>Glomeromycotina</taxon>
        <taxon>Glomeromycetes</taxon>
        <taxon>Paraglomerales</taxon>
        <taxon>Paraglomeraceae</taxon>
        <taxon>Paraglomus</taxon>
    </lineage>
</organism>